<feature type="transmembrane region" description="Helical" evidence="1">
    <location>
        <begin position="20"/>
        <end position="40"/>
    </location>
</feature>
<keyword evidence="1" id="KW-1133">Transmembrane helix</keyword>
<keyword evidence="1" id="KW-0812">Transmembrane</keyword>
<proteinExistence type="predicted"/>
<sequence>MIYTIDYLIDTIDFITLSSAIFTFTVGMFLSIFLTIYISIKNRKIKEELINKVADCAPPVFRERSINSMRNVAHNWLIGTMFPSIWFMYPILRFLCSLSNIEIITWRKKVKILLGNTYSICILSLNLSFTGLIYLVIRTFVIPY</sequence>
<feature type="transmembrane region" description="Helical" evidence="1">
    <location>
        <begin position="72"/>
        <end position="92"/>
    </location>
</feature>
<evidence type="ECO:0000313" key="2">
    <source>
        <dbReference type="EMBL" id="VVV05687.1"/>
    </source>
</evidence>
<protein>
    <submittedName>
        <fullName evidence="2">Uncharacterized protein</fullName>
    </submittedName>
</protein>
<reference evidence="2" key="1">
    <citation type="submission" date="2019-09" db="EMBL/GenBank/DDBJ databases">
        <authorList>
            <person name="Hjerde E."/>
        </authorList>
    </citation>
    <scope>NUCLEOTIDE SEQUENCE</scope>
    <source>
        <strain evidence="2">06/09/160</strain>
    </source>
</reference>
<gene>
    <name evidence="2" type="ORF">AW0309160_03170</name>
</gene>
<accession>A0A5Q4ZV82</accession>
<name>A0A5Q4ZV82_9GAMM</name>
<keyword evidence="1" id="KW-0472">Membrane</keyword>
<dbReference type="AlphaFoldDB" id="A0A5Q4ZV82"/>
<feature type="transmembrane region" description="Helical" evidence="1">
    <location>
        <begin position="112"/>
        <end position="137"/>
    </location>
</feature>
<organism evidence="2">
    <name type="scientific">Aliivibrio wodanis</name>
    <dbReference type="NCBI Taxonomy" id="80852"/>
    <lineage>
        <taxon>Bacteria</taxon>
        <taxon>Pseudomonadati</taxon>
        <taxon>Pseudomonadota</taxon>
        <taxon>Gammaproteobacteria</taxon>
        <taxon>Vibrionales</taxon>
        <taxon>Vibrionaceae</taxon>
        <taxon>Aliivibrio</taxon>
    </lineage>
</organism>
<evidence type="ECO:0000256" key="1">
    <source>
        <dbReference type="SAM" id="Phobius"/>
    </source>
</evidence>
<dbReference type="EMBL" id="LR721751">
    <property type="protein sequence ID" value="VVV05687.1"/>
    <property type="molecule type" value="Genomic_DNA"/>
</dbReference>